<evidence type="ECO:0000256" key="12">
    <source>
        <dbReference type="SAM" id="Phobius"/>
    </source>
</evidence>
<evidence type="ECO:0000313" key="14">
    <source>
        <dbReference type="Proteomes" id="UP000249218"/>
    </source>
</evidence>
<dbReference type="EMBL" id="KZ150246">
    <property type="protein sequence ID" value="PZC71870.1"/>
    <property type="molecule type" value="Genomic_DNA"/>
</dbReference>
<comment type="subcellular location">
    <subcellularLocation>
        <location evidence="1">Membrane</location>
        <topology evidence="1">Multi-pass membrane protein</topology>
    </subcellularLocation>
</comment>
<dbReference type="PANTHER" id="PTHR11351">
    <property type="entry name" value="ACYL-COA DESATURASE"/>
    <property type="match status" value="1"/>
</dbReference>
<dbReference type="OrthoDB" id="10260134at2759"/>
<keyword evidence="10 11" id="KW-0275">Fatty acid biosynthesis</keyword>
<dbReference type="InterPro" id="IPR015876">
    <property type="entry name" value="Acyl-CoA_DS"/>
</dbReference>
<evidence type="ECO:0000256" key="6">
    <source>
        <dbReference type="ARBA" id="ARBA00022989"/>
    </source>
</evidence>
<evidence type="ECO:0000256" key="9">
    <source>
        <dbReference type="ARBA" id="ARBA00023136"/>
    </source>
</evidence>
<feature type="transmembrane region" description="Helical" evidence="12">
    <location>
        <begin position="65"/>
        <end position="86"/>
    </location>
</feature>
<comment type="similarity">
    <text evidence="2 11">Belongs to the fatty acid desaturase type 1 family.</text>
</comment>
<keyword evidence="6 12" id="KW-1133">Transmembrane helix</keyword>
<sequence length="184" mass="21511">MPPFEKSDVLTTDIKEHVSMDEPTKAAPWKHEYIVQNIVFFLYCYIAGVYGVYLCFTTAKWWSVVYMFVVFVTGTIGIIAGAHRLWSHKAFKVKKPLEIFLMLCHCLAYQRTLVTWVRDHRLHHKYSDTDADPHNSSRGFFFSHIGWLLVKNHPEVEKRKGLVDMSDVYANPVLMYQKRLVVLV</sequence>
<evidence type="ECO:0000256" key="11">
    <source>
        <dbReference type="RuleBase" id="RU000581"/>
    </source>
</evidence>
<organism evidence="13 14">
    <name type="scientific">Helicoverpa armigera</name>
    <name type="common">Cotton bollworm</name>
    <name type="synonym">Heliothis armigera</name>
    <dbReference type="NCBI Taxonomy" id="29058"/>
    <lineage>
        <taxon>Eukaryota</taxon>
        <taxon>Metazoa</taxon>
        <taxon>Ecdysozoa</taxon>
        <taxon>Arthropoda</taxon>
        <taxon>Hexapoda</taxon>
        <taxon>Insecta</taxon>
        <taxon>Pterygota</taxon>
        <taxon>Neoptera</taxon>
        <taxon>Endopterygota</taxon>
        <taxon>Lepidoptera</taxon>
        <taxon>Glossata</taxon>
        <taxon>Ditrysia</taxon>
        <taxon>Noctuoidea</taxon>
        <taxon>Noctuidae</taxon>
        <taxon>Heliothinae</taxon>
        <taxon>Helicoverpa</taxon>
    </lineage>
</organism>
<keyword evidence="3 11" id="KW-0444">Lipid biosynthesis</keyword>
<evidence type="ECO:0000313" key="13">
    <source>
        <dbReference type="EMBL" id="PZC71870.1"/>
    </source>
</evidence>
<name>A0A2W1BGE6_HELAM</name>
<dbReference type="GO" id="GO:0005789">
    <property type="term" value="C:endoplasmic reticulum membrane"/>
    <property type="evidence" value="ECO:0007669"/>
    <property type="project" value="TreeGrafter"/>
</dbReference>
<evidence type="ECO:0000256" key="4">
    <source>
        <dbReference type="ARBA" id="ARBA00022692"/>
    </source>
</evidence>
<keyword evidence="4 11" id="KW-0812">Transmembrane</keyword>
<evidence type="ECO:0000256" key="3">
    <source>
        <dbReference type="ARBA" id="ARBA00022516"/>
    </source>
</evidence>
<keyword evidence="9 12" id="KW-0472">Membrane</keyword>
<evidence type="ECO:0000256" key="10">
    <source>
        <dbReference type="ARBA" id="ARBA00023160"/>
    </source>
</evidence>
<proteinExistence type="inferred from homology"/>
<evidence type="ECO:0000256" key="2">
    <source>
        <dbReference type="ARBA" id="ARBA00009295"/>
    </source>
</evidence>
<accession>A0A2W1BGE6</accession>
<dbReference type="AlphaFoldDB" id="A0A2W1BGE6"/>
<keyword evidence="5" id="KW-0276">Fatty acid metabolism</keyword>
<evidence type="ECO:0000256" key="7">
    <source>
        <dbReference type="ARBA" id="ARBA00023002"/>
    </source>
</evidence>
<feature type="transmembrane region" description="Helical" evidence="12">
    <location>
        <begin position="38"/>
        <end position="59"/>
    </location>
</feature>
<evidence type="ECO:0000256" key="8">
    <source>
        <dbReference type="ARBA" id="ARBA00023098"/>
    </source>
</evidence>
<dbReference type="Proteomes" id="UP000249218">
    <property type="component" value="Unassembled WGS sequence"/>
</dbReference>
<keyword evidence="7 11" id="KW-0560">Oxidoreductase</keyword>
<dbReference type="PANTHER" id="PTHR11351:SF31">
    <property type="entry name" value="DESATURASE 1, ISOFORM A-RELATED"/>
    <property type="match status" value="1"/>
</dbReference>
<evidence type="ECO:0000256" key="1">
    <source>
        <dbReference type="ARBA" id="ARBA00004141"/>
    </source>
</evidence>
<protein>
    <recommendedName>
        <fullName evidence="15">Fatty acid desaturase domain-containing protein</fullName>
    </recommendedName>
</protein>
<dbReference type="GO" id="GO:0005506">
    <property type="term" value="F:iron ion binding"/>
    <property type="evidence" value="ECO:0007669"/>
    <property type="project" value="TreeGrafter"/>
</dbReference>
<reference evidence="13 14" key="1">
    <citation type="journal article" date="2017" name="BMC Biol.">
        <title>Genomic innovations, transcriptional plasticity and gene loss underlying the evolution and divergence of two highly polyphagous and invasive Helicoverpa pest species.</title>
        <authorList>
            <person name="Pearce S.L."/>
            <person name="Clarke D.F."/>
            <person name="East P.D."/>
            <person name="Elfekih S."/>
            <person name="Gordon K.H."/>
            <person name="Jermiin L.S."/>
            <person name="McGaughran A."/>
            <person name="Oakeshott J.G."/>
            <person name="Papanikolaou A."/>
            <person name="Perera O.P."/>
            <person name="Rane R.V."/>
            <person name="Richards S."/>
            <person name="Tay W.T."/>
            <person name="Walsh T.K."/>
            <person name="Anderson A."/>
            <person name="Anderson C.J."/>
            <person name="Asgari S."/>
            <person name="Board P.G."/>
            <person name="Bretschneider A."/>
            <person name="Campbell P.M."/>
            <person name="Chertemps T."/>
            <person name="Christeller J.T."/>
            <person name="Coppin C.W."/>
            <person name="Downes S.J."/>
            <person name="Duan G."/>
            <person name="Farnsworth C.A."/>
            <person name="Good R.T."/>
            <person name="Han L.B."/>
            <person name="Han Y.C."/>
            <person name="Hatje K."/>
            <person name="Horne I."/>
            <person name="Huang Y.P."/>
            <person name="Hughes D.S."/>
            <person name="Jacquin-Joly E."/>
            <person name="James W."/>
            <person name="Jhangiani S."/>
            <person name="Kollmar M."/>
            <person name="Kuwar S.S."/>
            <person name="Li S."/>
            <person name="Liu N.Y."/>
            <person name="Maibeche M.T."/>
            <person name="Miller J.R."/>
            <person name="Montagne N."/>
            <person name="Perry T."/>
            <person name="Qu J."/>
            <person name="Song S.V."/>
            <person name="Sutton G.G."/>
            <person name="Vogel H."/>
            <person name="Walenz B.P."/>
            <person name="Xu W."/>
            <person name="Zhang H.J."/>
            <person name="Zou Z."/>
            <person name="Batterham P."/>
            <person name="Edwards O.R."/>
            <person name="Feyereisen R."/>
            <person name="Gibbs R.A."/>
            <person name="Heckel D.G."/>
            <person name="McGrath A."/>
            <person name="Robin C."/>
            <person name="Scherer S.E."/>
            <person name="Worley K.C."/>
            <person name="Wu Y.D."/>
        </authorList>
    </citation>
    <scope>NUCLEOTIDE SEQUENCE [LARGE SCALE GENOMIC DNA]</scope>
    <source>
        <strain evidence="13">Harm_GR_Male_#8</strain>
        <tissue evidence="13">Whole organism</tissue>
    </source>
</reference>
<dbReference type="GO" id="GO:0004768">
    <property type="term" value="F:stearoyl-CoA 9-desaturase activity"/>
    <property type="evidence" value="ECO:0007669"/>
    <property type="project" value="TreeGrafter"/>
</dbReference>
<keyword evidence="8" id="KW-0443">Lipid metabolism</keyword>
<gene>
    <name evidence="13" type="primary">HaOG212297</name>
    <name evidence="13" type="ORF">B5X24_HaOG212297</name>
</gene>
<evidence type="ECO:0000256" key="5">
    <source>
        <dbReference type="ARBA" id="ARBA00022832"/>
    </source>
</evidence>
<comment type="domain">
    <text evidence="11">The histidine box domains are involved in binding the catalytic metal ions.</text>
</comment>
<dbReference type="CDD" id="cd03505">
    <property type="entry name" value="Delta9-FADS-like"/>
    <property type="match status" value="1"/>
</dbReference>
<comment type="cofactor">
    <cofactor evidence="11">
        <name>Fe(2+)</name>
        <dbReference type="ChEBI" id="CHEBI:29033"/>
    </cofactor>
</comment>
<dbReference type="GO" id="GO:0006636">
    <property type="term" value="P:unsaturated fatty acid biosynthetic process"/>
    <property type="evidence" value="ECO:0007669"/>
    <property type="project" value="TreeGrafter"/>
</dbReference>
<dbReference type="PRINTS" id="PR00075">
    <property type="entry name" value="FACDDSATRASE"/>
</dbReference>
<keyword evidence="14" id="KW-1185">Reference proteome</keyword>
<evidence type="ECO:0008006" key="15">
    <source>
        <dbReference type="Google" id="ProtNLM"/>
    </source>
</evidence>